<evidence type="ECO:0000259" key="7">
    <source>
        <dbReference type="Pfam" id="PF13515"/>
    </source>
</evidence>
<dbReference type="InterPro" id="IPR052430">
    <property type="entry name" value="IVT-Associated"/>
</dbReference>
<keyword evidence="9" id="KW-1185">Reference proteome</keyword>
<accession>A0AAD6ZDN5</accession>
<evidence type="ECO:0000256" key="4">
    <source>
        <dbReference type="ARBA" id="ARBA00023136"/>
    </source>
</evidence>
<evidence type="ECO:0000313" key="9">
    <source>
        <dbReference type="Proteomes" id="UP001218218"/>
    </source>
</evidence>
<dbReference type="InterPro" id="IPR049453">
    <property type="entry name" value="Memb_transporter_dom"/>
</dbReference>
<keyword evidence="4 5" id="KW-0472">Membrane</keyword>
<organism evidence="8 9">
    <name type="scientific">Mycena albidolilacea</name>
    <dbReference type="NCBI Taxonomy" id="1033008"/>
    <lineage>
        <taxon>Eukaryota</taxon>
        <taxon>Fungi</taxon>
        <taxon>Dikarya</taxon>
        <taxon>Basidiomycota</taxon>
        <taxon>Agaricomycotina</taxon>
        <taxon>Agaricomycetes</taxon>
        <taxon>Agaricomycetidae</taxon>
        <taxon>Agaricales</taxon>
        <taxon>Marasmiineae</taxon>
        <taxon>Mycenaceae</taxon>
        <taxon>Mycena</taxon>
    </lineage>
</organism>
<keyword evidence="3 5" id="KW-1133">Transmembrane helix</keyword>
<feature type="transmembrane region" description="Helical" evidence="5">
    <location>
        <begin position="170"/>
        <end position="189"/>
    </location>
</feature>
<dbReference type="AlphaFoldDB" id="A0AAD6ZDN5"/>
<dbReference type="InterPro" id="IPR018820">
    <property type="entry name" value="BRE4-related_DUF2421"/>
</dbReference>
<dbReference type="Pfam" id="PF10334">
    <property type="entry name" value="BRE4"/>
    <property type="match status" value="1"/>
</dbReference>
<dbReference type="GO" id="GO:0016020">
    <property type="term" value="C:membrane"/>
    <property type="evidence" value="ECO:0007669"/>
    <property type="project" value="UniProtKB-SubCell"/>
</dbReference>
<name>A0AAD6ZDN5_9AGAR</name>
<comment type="caution">
    <text evidence="8">The sequence shown here is derived from an EMBL/GenBank/DDBJ whole genome shotgun (WGS) entry which is preliminary data.</text>
</comment>
<keyword evidence="2 5" id="KW-0812">Transmembrane</keyword>
<dbReference type="PANTHER" id="PTHR47804:SF1">
    <property type="entry name" value="DUF2421 DOMAIN-CONTAINING PROTEIN"/>
    <property type="match status" value="1"/>
</dbReference>
<dbReference type="InterPro" id="IPR023244">
    <property type="entry name" value="Brefeldin_A-sensitivity_4"/>
</dbReference>
<dbReference type="PANTHER" id="PTHR47804">
    <property type="entry name" value="60S RIBOSOMAL PROTEIN L19"/>
    <property type="match status" value="1"/>
</dbReference>
<dbReference type="PRINTS" id="PR02047">
    <property type="entry name" value="BREFELDNASP4"/>
</dbReference>
<feature type="transmembrane region" description="Helical" evidence="5">
    <location>
        <begin position="718"/>
        <end position="736"/>
    </location>
</feature>
<evidence type="ECO:0000259" key="6">
    <source>
        <dbReference type="Pfam" id="PF10334"/>
    </source>
</evidence>
<feature type="domain" description="Integral membrane bound transporter" evidence="7">
    <location>
        <begin position="617"/>
        <end position="731"/>
    </location>
</feature>
<dbReference type="EMBL" id="JARIHO010000056">
    <property type="protein sequence ID" value="KAJ7318727.1"/>
    <property type="molecule type" value="Genomic_DNA"/>
</dbReference>
<feature type="transmembrane region" description="Helical" evidence="5">
    <location>
        <begin position="141"/>
        <end position="163"/>
    </location>
</feature>
<dbReference type="Proteomes" id="UP001218218">
    <property type="component" value="Unassembled WGS sequence"/>
</dbReference>
<sequence length="989" mass="110386">MNLPQNTAFEESDVESTTSTATRLSVRSTRAWFLSYRLPTVPLLYRNIFKCSLAYLIASLFTFSPYLSGVIRDFPTYGNFERRPASNGYLVAAVAVHFNPAKTMGGMIETDLYCFAGLVYAAFVCLSSMTVFLWLDAKPGWETVAAILVITWIGLSMSVVAWMKVWMASPSFNVACSITSIIIFVVLVKEGGLGTLLQVSSTIVCGTAISNFVCYTIWPQSATSALQTNMTTTLDSFSTMLSLVTSTFLLEDGLQQPSHERIAKAAADHQNSFTSLKRNLKEAQNEWIVAGSSRAPGGRVGRAYEDAVDSMNRLAQHLNGLRGGTRLQYDLAKSCAVGQSSQKASANTQDADSNAQNTEFTTGNAAAEVFADLFNDLGPPLKALSTTCTSSLLRMRQAFVNSRRCGKHYAFEQHEFFEIVDEIERALSQFESISNDTVLRLFRRGNSSDFPSDAGGSDTENNTDNEYVFVVYFFIFTLQEFATELVSLVDAMGRLYSLEQARANRARWWTRVFSWACRMSRSDRYSDDSPPKIMIPAHRRTHPSFPKVRPHAPNTIQTPARDRLSWAGKIKQHLWTTGRRLAESDMKYAFKAGMATALLAAPAFFETTRPIFLGLWGHWAVISFLVVISPTIGATNFLSLHRVLGTVFGAGVAAAVYTLFPDNAIILSIFGFFFSIPCFYYNSSASRFVLLTYNLTCLYCYSLRGQEVFAVDVAVRRALAVTAGVVWAALVSRFWWPAEARRELSKALGEFCSNIGWLYTRLVASNSYSPLSREVAEEYEGPDNETQALSPEHVRLSSSIKEFMAMELHLQIKLIELQGLLDQTQHEPRLKGPFPVDLYRGILTSLQTILDKLHSMRCVTTREEWYTSVRQEFILPVNKERREMVGNIILSFSTLASAFYLKAPLPPYLPSPEASRQRLVAAIRKLDVVRTREVKGSRQLLFFAYALSMKGITVELEVLGRTLQNAFGVIGQTPAEFEALFAERTNHSV</sequence>
<reference evidence="8" key="1">
    <citation type="submission" date="2023-03" db="EMBL/GenBank/DDBJ databases">
        <title>Massive genome expansion in bonnet fungi (Mycena s.s.) driven by repeated elements and novel gene families across ecological guilds.</title>
        <authorList>
            <consortium name="Lawrence Berkeley National Laboratory"/>
            <person name="Harder C.B."/>
            <person name="Miyauchi S."/>
            <person name="Viragh M."/>
            <person name="Kuo A."/>
            <person name="Thoen E."/>
            <person name="Andreopoulos B."/>
            <person name="Lu D."/>
            <person name="Skrede I."/>
            <person name="Drula E."/>
            <person name="Henrissat B."/>
            <person name="Morin E."/>
            <person name="Kohler A."/>
            <person name="Barry K."/>
            <person name="LaButti K."/>
            <person name="Morin E."/>
            <person name="Salamov A."/>
            <person name="Lipzen A."/>
            <person name="Mereny Z."/>
            <person name="Hegedus B."/>
            <person name="Baldrian P."/>
            <person name="Stursova M."/>
            <person name="Weitz H."/>
            <person name="Taylor A."/>
            <person name="Grigoriev I.V."/>
            <person name="Nagy L.G."/>
            <person name="Martin F."/>
            <person name="Kauserud H."/>
        </authorList>
    </citation>
    <scope>NUCLEOTIDE SEQUENCE</scope>
    <source>
        <strain evidence="8">CBHHK002</strain>
    </source>
</reference>
<evidence type="ECO:0000256" key="2">
    <source>
        <dbReference type="ARBA" id="ARBA00022692"/>
    </source>
</evidence>
<protein>
    <submittedName>
        <fullName evidence="8">Fusaric acid resistance protein-like-domain-containing protein</fullName>
    </submittedName>
</protein>
<evidence type="ECO:0000256" key="1">
    <source>
        <dbReference type="ARBA" id="ARBA00004141"/>
    </source>
</evidence>
<feature type="transmembrane region" description="Helical" evidence="5">
    <location>
        <begin position="640"/>
        <end position="658"/>
    </location>
</feature>
<comment type="subcellular location">
    <subcellularLocation>
        <location evidence="1">Membrane</location>
        <topology evidence="1">Multi-pass membrane protein</topology>
    </subcellularLocation>
</comment>
<feature type="transmembrane region" description="Helical" evidence="5">
    <location>
        <begin position="664"/>
        <end position="681"/>
    </location>
</feature>
<feature type="transmembrane region" description="Helical" evidence="5">
    <location>
        <begin position="112"/>
        <end position="135"/>
    </location>
</feature>
<proteinExistence type="predicted"/>
<evidence type="ECO:0000313" key="8">
    <source>
        <dbReference type="EMBL" id="KAJ7318727.1"/>
    </source>
</evidence>
<dbReference type="Pfam" id="PF13515">
    <property type="entry name" value="FUSC_2"/>
    <property type="match status" value="1"/>
</dbReference>
<feature type="domain" description="DUF2421" evidence="6">
    <location>
        <begin position="740"/>
        <end position="912"/>
    </location>
</feature>
<gene>
    <name evidence="8" type="ORF">DFH08DRAFT_789620</name>
</gene>
<feature type="transmembrane region" description="Helical" evidence="5">
    <location>
        <begin position="611"/>
        <end position="628"/>
    </location>
</feature>
<evidence type="ECO:0000256" key="3">
    <source>
        <dbReference type="ARBA" id="ARBA00022989"/>
    </source>
</evidence>
<evidence type="ECO:0000256" key="5">
    <source>
        <dbReference type="SAM" id="Phobius"/>
    </source>
</evidence>